<evidence type="ECO:0000313" key="2">
    <source>
        <dbReference type="Proteomes" id="UP001158049"/>
    </source>
</evidence>
<protein>
    <recommendedName>
        <fullName evidence="3">DUF2384 domain-containing protein</fullName>
    </recommendedName>
</protein>
<proteinExistence type="predicted"/>
<evidence type="ECO:0008006" key="3">
    <source>
        <dbReference type="Google" id="ProtNLM"/>
    </source>
</evidence>
<reference evidence="1 2" key="1">
    <citation type="submission" date="2017-05" db="EMBL/GenBank/DDBJ databases">
        <authorList>
            <person name="Varghese N."/>
            <person name="Submissions S."/>
        </authorList>
    </citation>
    <scope>NUCLEOTIDE SEQUENCE [LARGE SCALE GENOMIC DNA]</scope>
    <source>
        <strain evidence="1 2">DSM 26001</strain>
    </source>
</reference>
<organism evidence="1 2">
    <name type="scientific">Noviherbaspirillum suwonense</name>
    <dbReference type="NCBI Taxonomy" id="1224511"/>
    <lineage>
        <taxon>Bacteria</taxon>
        <taxon>Pseudomonadati</taxon>
        <taxon>Pseudomonadota</taxon>
        <taxon>Betaproteobacteria</taxon>
        <taxon>Burkholderiales</taxon>
        <taxon>Oxalobacteraceae</taxon>
        <taxon>Noviherbaspirillum</taxon>
    </lineage>
</organism>
<sequence>MMSTVAAVPVFEQNFDQFLHYLQDSETGTTSLSPKRYGQILRLDMQTLATQAHVHRNTISRAPDAESVQRYLRESVRVIRAAADVTGSVEKAIFWFKNNPLAPFDYKTPQELVSEGRAGALIRYIQSLQAGFAG</sequence>
<name>A0ABY1PVL3_9BURK</name>
<keyword evidence="2" id="KW-1185">Reference proteome</keyword>
<dbReference type="Proteomes" id="UP001158049">
    <property type="component" value="Unassembled WGS sequence"/>
</dbReference>
<comment type="caution">
    <text evidence="1">The sequence shown here is derived from an EMBL/GenBank/DDBJ whole genome shotgun (WGS) entry which is preliminary data.</text>
</comment>
<dbReference type="EMBL" id="FXUL01000002">
    <property type="protein sequence ID" value="SMP49591.1"/>
    <property type="molecule type" value="Genomic_DNA"/>
</dbReference>
<accession>A0ABY1PVL3</accession>
<gene>
    <name evidence="1" type="ORF">SAMN06295970_102279</name>
</gene>
<evidence type="ECO:0000313" key="1">
    <source>
        <dbReference type="EMBL" id="SMP49591.1"/>
    </source>
</evidence>